<evidence type="ECO:0000259" key="3">
    <source>
        <dbReference type="Pfam" id="PF14383"/>
    </source>
</evidence>
<sequence>MGAEKHVSKSGGGYVGGLLQLFDWNAKSRKKLFSSKSGVPEQSKQKKRCDGNLPRTRFHLRDDDEYVTGSSIKGSSDYSCASSVTDEDIGGIRAPGVVARLMGLDCMPTSNCAEPYATPYFYPQSVQDSNYHSKNLGDHCEYQIIQSGNLQKNMKAPVGNSPESKHPKPLSRPIEKFQTEVLPPKSAKSIPITHHKLLSPIKSANFIPSESAAHIMEAAARIIGPGPQAASKVKMPVVGSTSVPLKVKDLKEKVEASQKPSKLGEVSRRPAEANTLKHLKGQSLNKSWNGSADTISSRISSDPEECSSTAKSRGKSISLALQAKANVQKREGLNSISSRSFGGQKEPTEVILSELFKSQASAQKSTQKKPSTLAGSNALRQNNQKQNCLSDRGKLLSKPSASNLQGKKAHNGDSSSARYKSSSKNASNSKVVSRRLNTEVMDGKREDSSSSTRNVTCKKRSIDGNFQFEKNRTLDSKVIGRSEKLIEPSTVTDKQNNFTEASKRKGTDVISFTFTAPMTRSFIHHGPETFREASEKNDALSADYRGKRALQTSGTTDKKFSFFGPNMIGGDALSTLLEQKLRDLTHAVETSNQSGTSTSIFQDSVPDLDALSTTTSLHEDRSRDGMSTDDIVDKCNSGFSTDLMGFIIKHKSQVMDQATDNYSRNNVDPRKLLDHRLPSPVSVLGRSIFTESYNSSDTADSINTGGSNQSSSVHAQEELGISCLKKPHLVNTDTESDSASSILTVSVNKMRVITSSMTELADSEKWELEYVKEILFNIELMFRDFALGRAGEIIKPHLFDQLENRKRVSKKDEPKLSRKILFDCVTECLDIRFRQYIGGGCKTWIKGLSLVRSKGRLAEEVHKEISGWNDMGDCMVDELVDKDMSSKHRRWLDFEIEAFELGVQIESRILNLLLDEVIADILIL</sequence>
<comment type="caution">
    <text evidence="4">The sequence shown here is derived from an EMBL/GenBank/DDBJ whole genome shotgun (WGS) entry which is preliminary data.</text>
</comment>
<keyword evidence="5" id="KW-1185">Reference proteome</keyword>
<reference evidence="4 5" key="1">
    <citation type="submission" date="2024-11" db="EMBL/GenBank/DDBJ databases">
        <title>A near-complete genome assembly of Cinchona calisaya.</title>
        <authorList>
            <person name="Lian D.C."/>
            <person name="Zhao X.W."/>
            <person name="Wei L."/>
        </authorList>
    </citation>
    <scope>NUCLEOTIDE SEQUENCE [LARGE SCALE GENOMIC DNA]</scope>
    <source>
        <tissue evidence="4">Nenye</tissue>
    </source>
</reference>
<dbReference type="Proteomes" id="UP001630127">
    <property type="component" value="Unassembled WGS sequence"/>
</dbReference>
<dbReference type="AlphaFoldDB" id="A0ABD2YQ78"/>
<dbReference type="InterPro" id="IPR025486">
    <property type="entry name" value="DUF4378"/>
</dbReference>
<evidence type="ECO:0008006" key="6">
    <source>
        <dbReference type="Google" id="ProtNLM"/>
    </source>
</evidence>
<evidence type="ECO:0000313" key="5">
    <source>
        <dbReference type="Proteomes" id="UP001630127"/>
    </source>
</evidence>
<dbReference type="Pfam" id="PF14309">
    <property type="entry name" value="DUF4378"/>
    <property type="match status" value="1"/>
</dbReference>
<evidence type="ECO:0000313" key="4">
    <source>
        <dbReference type="EMBL" id="KAL3508149.1"/>
    </source>
</evidence>
<feature type="region of interest" description="Disordered" evidence="1">
    <location>
        <begin position="252"/>
        <end position="315"/>
    </location>
</feature>
<protein>
    <recommendedName>
        <fullName evidence="6">DUF4378 domain-containing protein</fullName>
    </recommendedName>
</protein>
<feature type="compositionally biased region" description="Polar residues" evidence="1">
    <location>
        <begin position="282"/>
        <end position="311"/>
    </location>
</feature>
<feature type="domain" description="DUF4378" evidence="2">
    <location>
        <begin position="767"/>
        <end position="916"/>
    </location>
</feature>
<evidence type="ECO:0000259" key="2">
    <source>
        <dbReference type="Pfam" id="PF14309"/>
    </source>
</evidence>
<feature type="domain" description="DUF3741" evidence="3">
    <location>
        <begin position="82"/>
        <end position="111"/>
    </location>
</feature>
<dbReference type="PANTHER" id="PTHR21726:SF29">
    <property type="entry name" value="EXPRESSED PROTEIN"/>
    <property type="match status" value="1"/>
</dbReference>
<feature type="compositionally biased region" description="Polar residues" evidence="1">
    <location>
        <begin position="361"/>
        <end position="389"/>
    </location>
</feature>
<dbReference type="Pfam" id="PF14383">
    <property type="entry name" value="VARLMGL"/>
    <property type="match status" value="1"/>
</dbReference>
<dbReference type="InterPro" id="IPR032795">
    <property type="entry name" value="DUF3741-assoc"/>
</dbReference>
<feature type="compositionally biased region" description="Low complexity" evidence="1">
    <location>
        <begin position="414"/>
        <end position="431"/>
    </location>
</feature>
<proteinExistence type="predicted"/>
<dbReference type="EMBL" id="JBJUIK010000013">
    <property type="protein sequence ID" value="KAL3508149.1"/>
    <property type="molecule type" value="Genomic_DNA"/>
</dbReference>
<accession>A0ABD2YQ78</accession>
<feature type="region of interest" description="Disordered" evidence="1">
    <location>
        <begin position="361"/>
        <end position="456"/>
    </location>
</feature>
<gene>
    <name evidence="4" type="ORF">ACH5RR_033531</name>
</gene>
<name>A0ABD2YQ78_9GENT</name>
<dbReference type="PANTHER" id="PTHR21726">
    <property type="entry name" value="PHOSPHATIDYLINOSITOL N-ACETYLGLUCOSAMINYLTRANSFERASE SUBUNIT P DOWN SYNDROME CRITICAL REGION PROTEIN 5 -RELATED"/>
    <property type="match status" value="1"/>
</dbReference>
<evidence type="ECO:0000256" key="1">
    <source>
        <dbReference type="SAM" id="MobiDB-lite"/>
    </source>
</evidence>
<organism evidence="4 5">
    <name type="scientific">Cinchona calisaya</name>
    <dbReference type="NCBI Taxonomy" id="153742"/>
    <lineage>
        <taxon>Eukaryota</taxon>
        <taxon>Viridiplantae</taxon>
        <taxon>Streptophyta</taxon>
        <taxon>Embryophyta</taxon>
        <taxon>Tracheophyta</taxon>
        <taxon>Spermatophyta</taxon>
        <taxon>Magnoliopsida</taxon>
        <taxon>eudicotyledons</taxon>
        <taxon>Gunneridae</taxon>
        <taxon>Pentapetalae</taxon>
        <taxon>asterids</taxon>
        <taxon>lamiids</taxon>
        <taxon>Gentianales</taxon>
        <taxon>Rubiaceae</taxon>
        <taxon>Cinchonoideae</taxon>
        <taxon>Cinchoneae</taxon>
        <taxon>Cinchona</taxon>
    </lineage>
</organism>